<feature type="transmembrane region" description="Helical" evidence="5">
    <location>
        <begin position="7"/>
        <end position="29"/>
    </location>
</feature>
<evidence type="ECO:0000256" key="5">
    <source>
        <dbReference type="SAM" id="Phobius"/>
    </source>
</evidence>
<name>A0A151GBA4_DRECN</name>
<evidence type="ECO:0000313" key="7">
    <source>
        <dbReference type="EMBL" id="KYK54392.1"/>
    </source>
</evidence>
<protein>
    <recommendedName>
        <fullName evidence="6">MARVEL domain-containing protein</fullName>
    </recommendedName>
</protein>
<dbReference type="PANTHER" id="PTHR37451">
    <property type="entry name" value="MARVEL DOMAIN"/>
    <property type="match status" value="1"/>
</dbReference>
<dbReference type="STRING" id="98403.A0A151GBA4"/>
<dbReference type="GO" id="GO:0016020">
    <property type="term" value="C:membrane"/>
    <property type="evidence" value="ECO:0007669"/>
    <property type="project" value="UniProtKB-SubCell"/>
</dbReference>
<evidence type="ECO:0000256" key="2">
    <source>
        <dbReference type="ARBA" id="ARBA00022692"/>
    </source>
</evidence>
<keyword evidence="4 5" id="KW-0472">Membrane</keyword>
<feature type="transmembrane region" description="Helical" evidence="5">
    <location>
        <begin position="77"/>
        <end position="101"/>
    </location>
</feature>
<evidence type="ECO:0000313" key="8">
    <source>
        <dbReference type="Proteomes" id="UP000076580"/>
    </source>
</evidence>
<reference evidence="7 8" key="1">
    <citation type="journal article" date="2016" name="Sci. Rep.">
        <title>Insights into Adaptations to a Near-Obligate Nematode Endoparasitic Lifestyle from the Finished Genome of Drechmeria coniospora.</title>
        <authorList>
            <person name="Zhang L."/>
            <person name="Zhou Z."/>
            <person name="Guo Q."/>
            <person name="Fokkens L."/>
            <person name="Miskei M."/>
            <person name="Pocsi I."/>
            <person name="Zhang W."/>
            <person name="Chen M."/>
            <person name="Wang L."/>
            <person name="Sun Y."/>
            <person name="Donzelli B.G."/>
            <person name="Gibson D.M."/>
            <person name="Nelson D.R."/>
            <person name="Luo J.G."/>
            <person name="Rep M."/>
            <person name="Liu H."/>
            <person name="Yang S."/>
            <person name="Wang J."/>
            <person name="Krasnoff S.B."/>
            <person name="Xu Y."/>
            <person name="Molnar I."/>
            <person name="Lin M."/>
        </authorList>
    </citation>
    <scope>NUCLEOTIDE SEQUENCE [LARGE SCALE GENOMIC DNA]</scope>
    <source>
        <strain evidence="7 8">ARSEF 6962</strain>
    </source>
</reference>
<keyword evidence="8" id="KW-1185">Reference proteome</keyword>
<organism evidence="7 8">
    <name type="scientific">Drechmeria coniospora</name>
    <name type="common">Nematophagous fungus</name>
    <name type="synonym">Meria coniospora</name>
    <dbReference type="NCBI Taxonomy" id="98403"/>
    <lineage>
        <taxon>Eukaryota</taxon>
        <taxon>Fungi</taxon>
        <taxon>Dikarya</taxon>
        <taxon>Ascomycota</taxon>
        <taxon>Pezizomycotina</taxon>
        <taxon>Sordariomycetes</taxon>
        <taxon>Hypocreomycetidae</taxon>
        <taxon>Hypocreales</taxon>
        <taxon>Ophiocordycipitaceae</taxon>
        <taxon>Drechmeria</taxon>
    </lineage>
</organism>
<dbReference type="Proteomes" id="UP000076580">
    <property type="component" value="Chromosome 03"/>
</dbReference>
<dbReference type="EMBL" id="LAYC01000003">
    <property type="protein sequence ID" value="KYK54392.1"/>
    <property type="molecule type" value="Genomic_DNA"/>
</dbReference>
<feature type="transmembrane region" description="Helical" evidence="5">
    <location>
        <begin position="121"/>
        <end position="143"/>
    </location>
</feature>
<feature type="transmembrane region" description="Helical" evidence="5">
    <location>
        <begin position="49"/>
        <end position="70"/>
    </location>
</feature>
<keyword evidence="3 5" id="KW-1133">Transmembrane helix</keyword>
<keyword evidence="2 5" id="KW-0812">Transmembrane</keyword>
<gene>
    <name evidence="7" type="ORF">DCS_06350</name>
</gene>
<sequence>MALGSAITLILYAVLGVFLIIELGLTSYVVSKTNIGGWWWSTTPSSIAFLLFCTIWSILILIYLVIAHIVEQLFHSLVALVLLVITTIFWFAGSIAVAAYIGVPHCSGDWCTPIQTAQAAVAFGFFIWIIFTVLTVFTGMSAFRGGARKTTGPPMPA</sequence>
<dbReference type="Pfam" id="PF01284">
    <property type="entry name" value="MARVEL"/>
    <property type="match status" value="1"/>
</dbReference>
<dbReference type="RefSeq" id="XP_040653744.1">
    <property type="nucleotide sequence ID" value="XM_040803640.1"/>
</dbReference>
<evidence type="ECO:0000259" key="6">
    <source>
        <dbReference type="Pfam" id="PF01284"/>
    </source>
</evidence>
<proteinExistence type="predicted"/>
<dbReference type="FunCoup" id="A0A151GBA4">
    <property type="interactions" value="66"/>
</dbReference>
<evidence type="ECO:0000256" key="1">
    <source>
        <dbReference type="ARBA" id="ARBA00004141"/>
    </source>
</evidence>
<dbReference type="AlphaFoldDB" id="A0A151GBA4"/>
<comment type="caution">
    <text evidence="7">The sequence shown here is derived from an EMBL/GenBank/DDBJ whole genome shotgun (WGS) entry which is preliminary data.</text>
</comment>
<evidence type="ECO:0000256" key="3">
    <source>
        <dbReference type="ARBA" id="ARBA00022989"/>
    </source>
</evidence>
<dbReference type="GeneID" id="63718993"/>
<accession>A0A151GBA4</accession>
<dbReference type="OrthoDB" id="2117453at2759"/>
<feature type="domain" description="MARVEL" evidence="6">
    <location>
        <begin position="8"/>
        <end position="137"/>
    </location>
</feature>
<dbReference type="PANTHER" id="PTHR37451:SF1">
    <property type="entry name" value="MARVEL DOMAIN-CONTAINING PROTEIN"/>
    <property type="match status" value="1"/>
</dbReference>
<dbReference type="InterPro" id="IPR008253">
    <property type="entry name" value="Marvel"/>
</dbReference>
<dbReference type="InParanoid" id="A0A151GBA4"/>
<evidence type="ECO:0000256" key="4">
    <source>
        <dbReference type="ARBA" id="ARBA00023136"/>
    </source>
</evidence>
<comment type="subcellular location">
    <subcellularLocation>
        <location evidence="1">Membrane</location>
        <topology evidence="1">Multi-pass membrane protein</topology>
    </subcellularLocation>
</comment>